<dbReference type="Pfam" id="PF00589">
    <property type="entry name" value="Phage_integrase"/>
    <property type="match status" value="1"/>
</dbReference>
<keyword evidence="3 5" id="KW-0238">DNA-binding</keyword>
<dbReference type="Gene3D" id="1.10.150.130">
    <property type="match status" value="1"/>
</dbReference>
<organism evidence="8 9">
    <name type="scientific">Rubinisphaera italica</name>
    <dbReference type="NCBI Taxonomy" id="2527969"/>
    <lineage>
        <taxon>Bacteria</taxon>
        <taxon>Pseudomonadati</taxon>
        <taxon>Planctomycetota</taxon>
        <taxon>Planctomycetia</taxon>
        <taxon>Planctomycetales</taxon>
        <taxon>Planctomycetaceae</taxon>
        <taxon>Rubinisphaera</taxon>
    </lineage>
</organism>
<dbReference type="InterPro" id="IPR010998">
    <property type="entry name" value="Integrase_recombinase_N"/>
</dbReference>
<sequence>MIKNYLIADRVKIIPRGKKKIYTAEFSHEGKHCRKSLKTSNQKEAIRRATQLAANLTSGEFRKEVARTSLCDAQELYLSQLAFEERAESTQERYRGELNTFIQFCAARGIRNLAQIKPLHFDEYRKHRASTHAPATVYHESMVIKQFLNWCVSRHLLKESPLNRIKIPSVKSSCRRLVPTLEQVYQILESLSALQRIMLAILAFTGIRSGELKRLRKEDVDLKNNWIHIISREGAETKTRQSRKIPIHPVLRSYLLHYKSPSGPWYLAARASPRYPDGDHHINPKSLKERVQATARQCGIPVGQKSDGLVLHSFRHFFETHCVNSGIPQKAIDSWMGHRSDRSMGAVYYQLSDNQSQKFMLEISFDSPHGAQ</sequence>
<dbReference type="PROSITE" id="PS51900">
    <property type="entry name" value="CB"/>
    <property type="match status" value="1"/>
</dbReference>
<dbReference type="OrthoDB" id="257713at2"/>
<dbReference type="PANTHER" id="PTHR30349:SF41">
    <property type="entry name" value="INTEGRASE_RECOMBINASE PROTEIN MJ0367-RELATED"/>
    <property type="match status" value="1"/>
</dbReference>
<evidence type="ECO:0000256" key="2">
    <source>
        <dbReference type="ARBA" id="ARBA00022908"/>
    </source>
</evidence>
<gene>
    <name evidence="8" type="primary">xerC_4</name>
    <name evidence="8" type="ORF">Pan54_44680</name>
</gene>
<accession>A0A5C5XL95</accession>
<dbReference type="GO" id="GO:0003677">
    <property type="term" value="F:DNA binding"/>
    <property type="evidence" value="ECO:0007669"/>
    <property type="project" value="UniProtKB-UniRule"/>
</dbReference>
<proteinExistence type="inferred from homology"/>
<dbReference type="GO" id="GO:0015074">
    <property type="term" value="P:DNA integration"/>
    <property type="evidence" value="ECO:0007669"/>
    <property type="project" value="UniProtKB-KW"/>
</dbReference>
<dbReference type="Gene3D" id="1.10.443.10">
    <property type="entry name" value="Intergrase catalytic core"/>
    <property type="match status" value="1"/>
</dbReference>
<comment type="caution">
    <text evidence="8">The sequence shown here is derived from an EMBL/GenBank/DDBJ whole genome shotgun (WGS) entry which is preliminary data.</text>
</comment>
<dbReference type="EMBL" id="SJPG01000001">
    <property type="protein sequence ID" value="TWT63710.1"/>
    <property type="molecule type" value="Genomic_DNA"/>
</dbReference>
<dbReference type="InterPro" id="IPR011010">
    <property type="entry name" value="DNA_brk_join_enz"/>
</dbReference>
<evidence type="ECO:0000313" key="8">
    <source>
        <dbReference type="EMBL" id="TWT63710.1"/>
    </source>
</evidence>
<dbReference type="GO" id="GO:0006310">
    <property type="term" value="P:DNA recombination"/>
    <property type="evidence" value="ECO:0007669"/>
    <property type="project" value="UniProtKB-KW"/>
</dbReference>
<dbReference type="PANTHER" id="PTHR30349">
    <property type="entry name" value="PHAGE INTEGRASE-RELATED"/>
    <property type="match status" value="1"/>
</dbReference>
<dbReference type="SUPFAM" id="SSF56349">
    <property type="entry name" value="DNA breaking-rejoining enzymes"/>
    <property type="match status" value="1"/>
</dbReference>
<dbReference type="InterPro" id="IPR013762">
    <property type="entry name" value="Integrase-like_cat_sf"/>
</dbReference>
<comment type="similarity">
    <text evidence="1">Belongs to the 'phage' integrase family.</text>
</comment>
<evidence type="ECO:0000313" key="9">
    <source>
        <dbReference type="Proteomes" id="UP000316095"/>
    </source>
</evidence>
<dbReference type="InterPro" id="IPR044068">
    <property type="entry name" value="CB"/>
</dbReference>
<evidence type="ECO:0000256" key="4">
    <source>
        <dbReference type="ARBA" id="ARBA00023172"/>
    </source>
</evidence>
<evidence type="ECO:0000256" key="3">
    <source>
        <dbReference type="ARBA" id="ARBA00023125"/>
    </source>
</evidence>
<dbReference type="InterPro" id="IPR050090">
    <property type="entry name" value="Tyrosine_recombinase_XerCD"/>
</dbReference>
<evidence type="ECO:0000256" key="5">
    <source>
        <dbReference type="PROSITE-ProRule" id="PRU01248"/>
    </source>
</evidence>
<evidence type="ECO:0000256" key="1">
    <source>
        <dbReference type="ARBA" id="ARBA00008857"/>
    </source>
</evidence>
<evidence type="ECO:0000259" key="6">
    <source>
        <dbReference type="PROSITE" id="PS51898"/>
    </source>
</evidence>
<keyword evidence="4" id="KW-0233">DNA recombination</keyword>
<dbReference type="Proteomes" id="UP000316095">
    <property type="component" value="Unassembled WGS sequence"/>
</dbReference>
<evidence type="ECO:0000259" key="7">
    <source>
        <dbReference type="PROSITE" id="PS51900"/>
    </source>
</evidence>
<dbReference type="AlphaFoldDB" id="A0A5C5XL95"/>
<name>A0A5C5XL95_9PLAN</name>
<feature type="domain" description="Core-binding (CB)" evidence="7">
    <location>
        <begin position="68"/>
        <end position="152"/>
    </location>
</feature>
<keyword evidence="2" id="KW-0229">DNA integration</keyword>
<dbReference type="InterPro" id="IPR002104">
    <property type="entry name" value="Integrase_catalytic"/>
</dbReference>
<protein>
    <submittedName>
        <fullName evidence="8">Tyrosine recombinase XerC</fullName>
    </submittedName>
</protein>
<dbReference type="PROSITE" id="PS51898">
    <property type="entry name" value="TYR_RECOMBINASE"/>
    <property type="match status" value="1"/>
</dbReference>
<reference evidence="8 9" key="1">
    <citation type="submission" date="2019-02" db="EMBL/GenBank/DDBJ databases">
        <title>Deep-cultivation of Planctomycetes and their phenomic and genomic characterization uncovers novel biology.</title>
        <authorList>
            <person name="Wiegand S."/>
            <person name="Jogler M."/>
            <person name="Boedeker C."/>
            <person name="Pinto D."/>
            <person name="Vollmers J."/>
            <person name="Rivas-Marin E."/>
            <person name="Kohn T."/>
            <person name="Peeters S.H."/>
            <person name="Heuer A."/>
            <person name="Rast P."/>
            <person name="Oberbeckmann S."/>
            <person name="Bunk B."/>
            <person name="Jeske O."/>
            <person name="Meyerdierks A."/>
            <person name="Storesund J.E."/>
            <person name="Kallscheuer N."/>
            <person name="Luecker S."/>
            <person name="Lage O.M."/>
            <person name="Pohl T."/>
            <person name="Merkel B.J."/>
            <person name="Hornburger P."/>
            <person name="Mueller R.-W."/>
            <person name="Bruemmer F."/>
            <person name="Labrenz M."/>
            <person name="Spormann A.M."/>
            <person name="Op Den Camp H."/>
            <person name="Overmann J."/>
            <person name="Amann R."/>
            <person name="Jetten M.S.M."/>
            <person name="Mascher T."/>
            <person name="Medema M.H."/>
            <person name="Devos D.P."/>
            <person name="Kaster A.-K."/>
            <person name="Ovreas L."/>
            <person name="Rohde M."/>
            <person name="Galperin M.Y."/>
            <person name="Jogler C."/>
        </authorList>
    </citation>
    <scope>NUCLEOTIDE SEQUENCE [LARGE SCALE GENOMIC DNA]</scope>
    <source>
        <strain evidence="8 9">Pan54</strain>
    </source>
</reference>
<keyword evidence="9" id="KW-1185">Reference proteome</keyword>
<feature type="domain" description="Tyr recombinase" evidence="6">
    <location>
        <begin position="176"/>
        <end position="362"/>
    </location>
</feature>
<dbReference type="RefSeq" id="WP_146505500.1">
    <property type="nucleotide sequence ID" value="NZ_SJPG01000001.1"/>
</dbReference>